<dbReference type="Proteomes" id="UP000469523">
    <property type="component" value="Unassembled WGS sequence"/>
</dbReference>
<keyword evidence="3" id="KW-0132">Cell division</keyword>
<dbReference type="InterPro" id="IPR013685">
    <property type="entry name" value="POTRA_FtsQ_type"/>
</dbReference>
<gene>
    <name evidence="9" type="ORF">FYJ83_07630</name>
</gene>
<evidence type="ECO:0000256" key="3">
    <source>
        <dbReference type="ARBA" id="ARBA00022618"/>
    </source>
</evidence>
<keyword evidence="4" id="KW-0812">Transmembrane</keyword>
<proteinExistence type="predicted"/>
<feature type="domain" description="POTRA" evidence="8">
    <location>
        <begin position="49"/>
        <end position="117"/>
    </location>
</feature>
<evidence type="ECO:0000313" key="9">
    <source>
        <dbReference type="EMBL" id="MSU01334.1"/>
    </source>
</evidence>
<dbReference type="GO" id="GO:0051301">
    <property type="term" value="P:cell division"/>
    <property type="evidence" value="ECO:0007669"/>
    <property type="project" value="UniProtKB-KW"/>
</dbReference>
<dbReference type="PANTHER" id="PTHR37820:SF1">
    <property type="entry name" value="CELL DIVISION PROTEIN FTSQ"/>
    <property type="match status" value="1"/>
</dbReference>
<dbReference type="RefSeq" id="WP_154439746.1">
    <property type="nucleotide sequence ID" value="NZ_VUNQ01000013.1"/>
</dbReference>
<dbReference type="InterPro" id="IPR005548">
    <property type="entry name" value="Cell_div_FtsQ/DivIB_C"/>
</dbReference>
<comment type="caution">
    <text evidence="9">The sequence shown here is derived from an EMBL/GenBank/DDBJ whole genome shotgun (WGS) entry which is preliminary data.</text>
</comment>
<dbReference type="InterPro" id="IPR050487">
    <property type="entry name" value="FtsQ_DivIB"/>
</dbReference>
<dbReference type="GO" id="GO:0005886">
    <property type="term" value="C:plasma membrane"/>
    <property type="evidence" value="ECO:0007669"/>
    <property type="project" value="TreeGrafter"/>
</dbReference>
<reference evidence="9 10" key="1">
    <citation type="submission" date="2019-09" db="EMBL/GenBank/DDBJ databases">
        <title>In-depth cultivation of the pig gut microbiome towards novel bacterial diversity and tailored functional studies.</title>
        <authorList>
            <person name="Wylensek D."/>
            <person name="Hitch T.C.A."/>
            <person name="Clavel T."/>
        </authorList>
    </citation>
    <scope>NUCLEOTIDE SEQUENCE [LARGE SCALE GENOMIC DNA]</scope>
    <source>
        <strain evidence="9 10">WCA3-693-APC-4?</strain>
    </source>
</reference>
<evidence type="ECO:0000256" key="4">
    <source>
        <dbReference type="ARBA" id="ARBA00022692"/>
    </source>
</evidence>
<keyword evidence="5" id="KW-1133">Transmembrane helix</keyword>
<organism evidence="9 10">
    <name type="scientific">Tissierella pigra</name>
    <dbReference type="NCBI Taxonomy" id="2607614"/>
    <lineage>
        <taxon>Bacteria</taxon>
        <taxon>Bacillati</taxon>
        <taxon>Bacillota</taxon>
        <taxon>Tissierellia</taxon>
        <taxon>Tissierellales</taxon>
        <taxon>Tissierellaceae</taxon>
        <taxon>Tissierella</taxon>
    </lineage>
</organism>
<evidence type="ECO:0000259" key="8">
    <source>
        <dbReference type="PROSITE" id="PS51779"/>
    </source>
</evidence>
<dbReference type="Gene3D" id="3.10.20.310">
    <property type="entry name" value="membrane protein fhac"/>
    <property type="match status" value="1"/>
</dbReference>
<dbReference type="PROSITE" id="PS51779">
    <property type="entry name" value="POTRA"/>
    <property type="match status" value="1"/>
</dbReference>
<evidence type="ECO:0000313" key="10">
    <source>
        <dbReference type="Proteomes" id="UP000469523"/>
    </source>
</evidence>
<dbReference type="EMBL" id="VUNQ01000013">
    <property type="protein sequence ID" value="MSU01334.1"/>
    <property type="molecule type" value="Genomic_DNA"/>
</dbReference>
<keyword evidence="6" id="KW-0472">Membrane</keyword>
<evidence type="ECO:0000256" key="7">
    <source>
        <dbReference type="ARBA" id="ARBA00023306"/>
    </source>
</evidence>
<dbReference type="Pfam" id="PF03799">
    <property type="entry name" value="FtsQ_DivIB_C"/>
    <property type="match status" value="1"/>
</dbReference>
<dbReference type="InterPro" id="IPR034746">
    <property type="entry name" value="POTRA"/>
</dbReference>
<dbReference type="Pfam" id="PF08478">
    <property type="entry name" value="POTRA_1"/>
    <property type="match status" value="1"/>
</dbReference>
<evidence type="ECO:0000256" key="5">
    <source>
        <dbReference type="ARBA" id="ARBA00022989"/>
    </source>
</evidence>
<keyword evidence="7" id="KW-0131">Cell cycle</keyword>
<accession>A0A6N7XXN5</accession>
<evidence type="ECO:0000256" key="6">
    <source>
        <dbReference type="ARBA" id="ARBA00023136"/>
    </source>
</evidence>
<name>A0A6N7XXN5_9FIRM</name>
<dbReference type="AlphaFoldDB" id="A0A6N7XXN5"/>
<sequence length="258" mass="29421">MGGQARGEKMKKLSRVERKMRRRRFFFRFLLLIILTFSISVLALNSDFFVIKNIDVIGNSKLTKENIISESSIKLGENIFKVSIKDGKEHLNRLSYVKDVKIKRKLPKGIIINIIERKEIIQIKEISAFLLIDIEGYVLDIVDSEDHNLPQLVGLNIKDKKPGDNVFSLEKDNEGIELIKEGHAIKLLPKIKEINMEDDGNVNIVLFNGITVAFGTLDNVKYKLGLLNTILKDVEENQRPCTMIVMNKGDNPFIVVDD</sequence>
<dbReference type="PANTHER" id="PTHR37820">
    <property type="entry name" value="CELL DIVISION PROTEIN DIVIB"/>
    <property type="match status" value="1"/>
</dbReference>
<evidence type="ECO:0000256" key="2">
    <source>
        <dbReference type="ARBA" id="ARBA00022475"/>
    </source>
</evidence>
<evidence type="ECO:0000256" key="1">
    <source>
        <dbReference type="ARBA" id="ARBA00004370"/>
    </source>
</evidence>
<keyword evidence="10" id="KW-1185">Reference proteome</keyword>
<protein>
    <submittedName>
        <fullName evidence="9">FtsQ-type POTRA domain-containing protein</fullName>
    </submittedName>
</protein>
<keyword evidence="2" id="KW-1003">Cell membrane</keyword>
<comment type="subcellular location">
    <subcellularLocation>
        <location evidence="1">Membrane</location>
    </subcellularLocation>
</comment>